<dbReference type="AlphaFoldDB" id="S2X1G0"/>
<dbReference type="OrthoDB" id="9797743at2"/>
<sequence length="214" mass="22981">MSTRWKNVIFDLDGTLANTVPLILASYEHALKTVLNQELDVDLAKTWIGRTLMDAFMEHAPDQAEDLEREYLKFNAEHLPDMVTEFEGIPQLLADLVEAGANLGVVTAKRRSVAHDTFAPANLPDDLAIAAAMEDTPVHKPNPEPILLGMKTIGADPASSVYVGDAIYDLQAAAAAGIDGVGVTWGAGVPEQVHAQPNAGIADTVDELRSILFN</sequence>
<dbReference type="PANTHER" id="PTHR43434:SF26">
    <property type="entry name" value="PYROPHOSPHATASE PPAX"/>
    <property type="match status" value="1"/>
</dbReference>
<dbReference type="STRING" id="883161.HMPREF9306_00274"/>
<dbReference type="EMBL" id="AGZR01000003">
    <property type="protein sequence ID" value="EPD33859.1"/>
    <property type="molecule type" value="Genomic_DNA"/>
</dbReference>
<dbReference type="GO" id="GO:0008967">
    <property type="term" value="F:phosphoglycolate phosphatase activity"/>
    <property type="evidence" value="ECO:0007669"/>
    <property type="project" value="TreeGrafter"/>
</dbReference>
<dbReference type="Pfam" id="PF13419">
    <property type="entry name" value="HAD_2"/>
    <property type="match status" value="1"/>
</dbReference>
<dbReference type="SUPFAM" id="SSF56784">
    <property type="entry name" value="HAD-like"/>
    <property type="match status" value="1"/>
</dbReference>
<dbReference type="Gene3D" id="3.40.50.1000">
    <property type="entry name" value="HAD superfamily/HAD-like"/>
    <property type="match status" value="1"/>
</dbReference>
<evidence type="ECO:0000313" key="2">
    <source>
        <dbReference type="Proteomes" id="UP000014417"/>
    </source>
</evidence>
<reference evidence="1 2" key="1">
    <citation type="submission" date="2013-04" db="EMBL/GenBank/DDBJ databases">
        <title>The Genome Sequence of Propionimicrobium lymphophilum ACS-093-V-SCH5.</title>
        <authorList>
            <consortium name="The Broad Institute Genomics Platform"/>
            <person name="Earl A."/>
            <person name="Ward D."/>
            <person name="Feldgarden M."/>
            <person name="Gevers D."/>
            <person name="Saerens B."/>
            <person name="Vaneechoutte M."/>
            <person name="Walker B."/>
            <person name="Young S."/>
            <person name="Zeng Q."/>
            <person name="Gargeya S."/>
            <person name="Fitzgerald M."/>
            <person name="Haas B."/>
            <person name="Abouelleil A."/>
            <person name="Allen A.W."/>
            <person name="Alvarado L."/>
            <person name="Arachchi H.M."/>
            <person name="Berlin A.M."/>
            <person name="Chapman S.B."/>
            <person name="Gainer-Dewar J."/>
            <person name="Goldberg J."/>
            <person name="Griggs A."/>
            <person name="Gujja S."/>
            <person name="Hansen M."/>
            <person name="Howarth C."/>
            <person name="Imamovic A."/>
            <person name="Ireland A."/>
            <person name="Larimer J."/>
            <person name="McCowan C."/>
            <person name="Murphy C."/>
            <person name="Pearson M."/>
            <person name="Poon T.W."/>
            <person name="Priest M."/>
            <person name="Roberts A."/>
            <person name="Saif S."/>
            <person name="Shea T."/>
            <person name="Sisk P."/>
            <person name="Sykes S."/>
            <person name="Wortman J."/>
            <person name="Nusbaum C."/>
            <person name="Birren B."/>
        </authorList>
    </citation>
    <scope>NUCLEOTIDE SEQUENCE [LARGE SCALE GENOMIC DNA]</scope>
    <source>
        <strain evidence="1 2">ACS-093-V-SCH5</strain>
    </source>
</reference>
<dbReference type="InterPro" id="IPR050155">
    <property type="entry name" value="HAD-like_hydrolase_sf"/>
</dbReference>
<evidence type="ECO:0008006" key="3">
    <source>
        <dbReference type="Google" id="ProtNLM"/>
    </source>
</evidence>
<gene>
    <name evidence="1" type="ORF">HMPREF9306_00274</name>
</gene>
<dbReference type="RefSeq" id="WP_016455131.1">
    <property type="nucleotide sequence ID" value="NZ_KE150269.1"/>
</dbReference>
<dbReference type="Proteomes" id="UP000014417">
    <property type="component" value="Unassembled WGS sequence"/>
</dbReference>
<dbReference type="PANTHER" id="PTHR43434">
    <property type="entry name" value="PHOSPHOGLYCOLATE PHOSPHATASE"/>
    <property type="match status" value="1"/>
</dbReference>
<dbReference type="InterPro" id="IPR023198">
    <property type="entry name" value="PGP-like_dom2"/>
</dbReference>
<dbReference type="GO" id="GO:0005829">
    <property type="term" value="C:cytosol"/>
    <property type="evidence" value="ECO:0007669"/>
    <property type="project" value="TreeGrafter"/>
</dbReference>
<evidence type="ECO:0000313" key="1">
    <source>
        <dbReference type="EMBL" id="EPD33859.1"/>
    </source>
</evidence>
<dbReference type="SFLD" id="SFLDG01129">
    <property type="entry name" value="C1.5:_HAD__Beta-PGM__Phosphata"/>
    <property type="match status" value="1"/>
</dbReference>
<comment type="caution">
    <text evidence="1">The sequence shown here is derived from an EMBL/GenBank/DDBJ whole genome shotgun (WGS) entry which is preliminary data.</text>
</comment>
<dbReference type="InterPro" id="IPR023214">
    <property type="entry name" value="HAD_sf"/>
</dbReference>
<protein>
    <recommendedName>
        <fullName evidence="3">HAD hydrolase, family IA</fullName>
    </recommendedName>
</protein>
<proteinExistence type="predicted"/>
<keyword evidence="2" id="KW-1185">Reference proteome</keyword>
<dbReference type="InterPro" id="IPR036412">
    <property type="entry name" value="HAD-like_sf"/>
</dbReference>
<accession>S2X1G0</accession>
<dbReference type="Gene3D" id="1.10.150.240">
    <property type="entry name" value="Putative phosphatase, domain 2"/>
    <property type="match status" value="1"/>
</dbReference>
<name>S2X1G0_9ACTN</name>
<dbReference type="InterPro" id="IPR041492">
    <property type="entry name" value="HAD_2"/>
</dbReference>
<organism evidence="1 2">
    <name type="scientific">Propionimicrobium lymphophilum ACS-093-V-SCH5</name>
    <dbReference type="NCBI Taxonomy" id="883161"/>
    <lineage>
        <taxon>Bacteria</taxon>
        <taxon>Bacillati</taxon>
        <taxon>Actinomycetota</taxon>
        <taxon>Actinomycetes</taxon>
        <taxon>Propionibacteriales</taxon>
        <taxon>Propionibacteriaceae</taxon>
        <taxon>Propionimicrobium</taxon>
    </lineage>
</organism>
<dbReference type="HOGENOM" id="CLU_045011_19_3_11"/>
<dbReference type="SFLD" id="SFLDS00003">
    <property type="entry name" value="Haloacid_Dehalogenase"/>
    <property type="match status" value="1"/>
</dbReference>
<dbReference type="GO" id="GO:0006281">
    <property type="term" value="P:DNA repair"/>
    <property type="evidence" value="ECO:0007669"/>
    <property type="project" value="TreeGrafter"/>
</dbReference>